<dbReference type="GO" id="GO:0051276">
    <property type="term" value="P:chromosome organization"/>
    <property type="evidence" value="ECO:0007669"/>
    <property type="project" value="InterPro"/>
</dbReference>
<keyword evidence="1" id="KW-1188">Viral release from host cell</keyword>
<dbReference type="InterPro" id="IPR005335">
    <property type="entry name" value="Terminase_ssu"/>
</dbReference>
<dbReference type="Gene3D" id="1.10.10.1400">
    <property type="entry name" value="Terminase, small subunit, N-terminal DNA-binding domain, HTH motif"/>
    <property type="match status" value="1"/>
</dbReference>
<organism evidence="4 5">
    <name type="scientific">Simonsiella muelleri ATCC 29453</name>
    <dbReference type="NCBI Taxonomy" id="641147"/>
    <lineage>
        <taxon>Bacteria</taxon>
        <taxon>Pseudomonadati</taxon>
        <taxon>Pseudomonadota</taxon>
        <taxon>Betaproteobacteria</taxon>
        <taxon>Neisseriales</taxon>
        <taxon>Neisseriaceae</taxon>
        <taxon>Simonsiella</taxon>
    </lineage>
</organism>
<gene>
    <name evidence="3" type="ORF">HMPREF9021_01785</name>
    <name evidence="4" type="ORF">HMPREF9021_02560</name>
</gene>
<dbReference type="EMBL" id="ADCY02000035">
    <property type="protein sequence ID" value="EJZ50203.1"/>
    <property type="molecule type" value="Genomic_DNA"/>
</dbReference>
<reference evidence="4 5" key="2">
    <citation type="submission" date="2011-10" db="EMBL/GenBank/DDBJ databases">
        <title>The Genome Sequence of Simonsiella muelleri ATCC 29453.</title>
        <authorList>
            <consortium name="The Broad Institute Genome Sequencing Platform"/>
            <consortium name="The Broad Institute Genome Sequencing Center for Infectious Disease"/>
            <person name="Earl A."/>
            <person name="Ward D."/>
            <person name="Feldgarden M."/>
            <person name="Gevers D."/>
            <person name="Izard J."/>
            <person name="Baranova O.V."/>
            <person name="Blanton J.M."/>
            <person name="Tanner A.C."/>
            <person name="Dewhirst F."/>
            <person name="Young S.K."/>
            <person name="Zeng Q."/>
            <person name="Gargeya S."/>
            <person name="Fitzgerald M."/>
            <person name="Haas B."/>
            <person name="Abouelleil A."/>
            <person name="Alvarado L."/>
            <person name="Arachchi H.M."/>
            <person name="Berlin A."/>
            <person name="Brown A."/>
            <person name="Chapman S.B."/>
            <person name="Chen Z."/>
            <person name="Dunbar C."/>
            <person name="Freedman E."/>
            <person name="Gearin G."/>
            <person name="Goldberg J."/>
            <person name="Griggs A."/>
            <person name="Gujja S."/>
            <person name="Heiman D."/>
            <person name="Howarth C."/>
            <person name="Larson L."/>
            <person name="Lui A."/>
            <person name="MacDonald P.J.P."/>
            <person name="Montmayeur A."/>
            <person name="Murphy C."/>
            <person name="Neiman D."/>
            <person name="Pearson M."/>
            <person name="Priest M."/>
            <person name="Roberts A."/>
            <person name="Saif S."/>
            <person name="Shea T."/>
            <person name="Shenoy N."/>
            <person name="Sisk P."/>
            <person name="Stolte C."/>
            <person name="Sykes S."/>
            <person name="Wortman J."/>
            <person name="Nusbaum C."/>
            <person name="Birren B."/>
        </authorList>
    </citation>
    <scope>NUCLEOTIDE SEQUENCE [LARGE SCALE GENOMIC DNA]</scope>
    <source>
        <strain evidence="4 5">ATCC 29453</strain>
    </source>
</reference>
<dbReference type="KEGG" id="smur:BWP33_07425"/>
<name>U6Q1J7_9NEIS</name>
<evidence type="ECO:0000256" key="2">
    <source>
        <dbReference type="ARBA" id="ARBA00023219"/>
    </source>
</evidence>
<dbReference type="STRING" id="641147.HMPREF9021_01785"/>
<dbReference type="AlphaFoldDB" id="U6Q1J7"/>
<dbReference type="eggNOG" id="COG3728">
    <property type="taxonomic scope" value="Bacteria"/>
</dbReference>
<accession>U6Q1J7</accession>
<sequence>MKEKKLSPKQQRFVNEYMIDLNAKQAAIRAGYSERTAEQGAAQLLRNIKVLEQVRIAQAAKAKRNELNADEVLNDLRELRDMCMGRKPVKISQKQKDEDGNVFYEEVEITQFDANGANRSLELLGKHLSLWTEKIDLNVGVSDDVLEKMAQMEEQSRQQSIILAKKINERHNGNA</sequence>
<evidence type="ECO:0000313" key="3">
    <source>
        <dbReference type="EMBL" id="EFG30498.1"/>
    </source>
</evidence>
<dbReference type="OrthoDB" id="8227562at2"/>
<dbReference type="KEGG" id="smur:BWP33_08390"/>
<dbReference type="Proteomes" id="UP000017813">
    <property type="component" value="Unassembled WGS sequence"/>
</dbReference>
<dbReference type="InterPro" id="IPR052404">
    <property type="entry name" value="SPP1-like_terminase"/>
</dbReference>
<dbReference type="HOGENOM" id="CLU_064914_2_1_4"/>
<evidence type="ECO:0000313" key="4">
    <source>
        <dbReference type="EMBL" id="EJZ50203.1"/>
    </source>
</evidence>
<comment type="caution">
    <text evidence="4">The sequence shown here is derived from an EMBL/GenBank/DDBJ whole genome shotgun (WGS) entry which is preliminary data.</text>
</comment>
<dbReference type="InterPro" id="IPR038713">
    <property type="entry name" value="Terminase_Gp1_N_sf"/>
</dbReference>
<dbReference type="RefSeq" id="WP_002642187.1">
    <property type="nucleotide sequence ID" value="NZ_CP019448.1"/>
</dbReference>
<protein>
    <recommendedName>
        <fullName evidence="6">Terminase small subunit</fullName>
    </recommendedName>
</protein>
<evidence type="ECO:0000256" key="1">
    <source>
        <dbReference type="ARBA" id="ARBA00022612"/>
    </source>
</evidence>
<dbReference type="PANTHER" id="PTHR41328">
    <property type="entry name" value="TERMINASE SMALL SUBUNIT-RELATED"/>
    <property type="match status" value="1"/>
</dbReference>
<dbReference type="PANTHER" id="PTHR41328:SF2">
    <property type="entry name" value="TERMINASE SMALL SUBUNIT"/>
    <property type="match status" value="1"/>
</dbReference>
<keyword evidence="5" id="KW-1185">Reference proteome</keyword>
<reference evidence="4 5" key="1">
    <citation type="submission" date="2010-03" db="EMBL/GenBank/DDBJ databases">
        <authorList>
            <consortium name="The Broad Institute Genome Sequencing Platform"/>
            <person name="Ward D."/>
            <person name="Earl A."/>
            <person name="Feldgarden M."/>
            <person name="Gevers D."/>
            <person name="Young S."/>
            <person name="Zeng Q."/>
            <person name="Koehrsen M."/>
            <person name="Alvarado L."/>
            <person name="Berlin A.M."/>
            <person name="Borenstein D."/>
            <person name="Chapman S.B."/>
            <person name="Chen Z."/>
            <person name="Engels R."/>
            <person name="Freedman E."/>
            <person name="Gellesch M."/>
            <person name="Goldberg J."/>
            <person name="Griggs A."/>
            <person name="Gujja S."/>
            <person name="Heilman E.R."/>
            <person name="Heiman D.I."/>
            <person name="Hepburn T.A."/>
            <person name="Howarth C."/>
            <person name="Jen D."/>
            <person name="Larson L."/>
            <person name="Mehta T."/>
            <person name="Park D."/>
            <person name="Pearson M."/>
            <person name="Richards J."/>
            <person name="Roberts A."/>
            <person name="Saif S."/>
            <person name="Shea T.D."/>
            <person name="Shenoy N."/>
            <person name="Sisk P."/>
            <person name="Stolte C."/>
            <person name="Sykes S.N."/>
            <person name="Walk T."/>
            <person name="White J."/>
            <person name="Yandava C."/>
            <person name="Izard J."/>
            <person name="Baranova O.V."/>
            <person name="Blanton J.M."/>
            <person name="Tanner A.C."/>
            <person name="Dewhirst F."/>
            <person name="Haas B."/>
            <person name="Nusbaum C."/>
            <person name="Birren B."/>
        </authorList>
    </citation>
    <scope>NUCLEOTIDE SEQUENCE [LARGE SCALE GENOMIC DNA]</scope>
    <source>
        <strain evidence="4 5">ATCC 29453</strain>
    </source>
</reference>
<evidence type="ECO:0008006" key="6">
    <source>
        <dbReference type="Google" id="ProtNLM"/>
    </source>
</evidence>
<evidence type="ECO:0000313" key="5">
    <source>
        <dbReference type="Proteomes" id="UP000017813"/>
    </source>
</evidence>
<dbReference type="EMBL" id="ADCY02000071">
    <property type="protein sequence ID" value="EFG30498.1"/>
    <property type="molecule type" value="Genomic_DNA"/>
</dbReference>
<proteinExistence type="predicted"/>
<dbReference type="Pfam" id="PF03592">
    <property type="entry name" value="Terminase_2"/>
    <property type="match status" value="1"/>
</dbReference>
<keyword evidence="2" id="KW-0231">Viral genome packaging</keyword>